<proteinExistence type="predicted"/>
<keyword evidence="6" id="KW-1185">Reference proteome</keyword>
<dbReference type="InterPro" id="IPR009040">
    <property type="entry name" value="Ferritin-like_diiron"/>
</dbReference>
<comment type="caution">
    <text evidence="5">The sequence shown here is derived from an EMBL/GenBank/DDBJ whole genome shotgun (WGS) entry which is preliminary data.</text>
</comment>
<dbReference type="InterPro" id="IPR008331">
    <property type="entry name" value="Ferritin_DPS_dom"/>
</dbReference>
<evidence type="ECO:0000313" key="6">
    <source>
        <dbReference type="Proteomes" id="UP001595772"/>
    </source>
</evidence>
<dbReference type="Gene3D" id="1.20.1260.10">
    <property type="match status" value="1"/>
</dbReference>
<dbReference type="PANTHER" id="PTHR30295">
    <property type="entry name" value="BACTERIOFERRITIN"/>
    <property type="match status" value="1"/>
</dbReference>
<feature type="domain" description="Ferritin-like diiron" evidence="4">
    <location>
        <begin position="2"/>
        <end position="144"/>
    </location>
</feature>
<evidence type="ECO:0000256" key="3">
    <source>
        <dbReference type="SAM" id="Coils"/>
    </source>
</evidence>
<protein>
    <submittedName>
        <fullName evidence="5">Ferritin-like domain-containing protein</fullName>
    </submittedName>
</protein>
<accession>A0ABV8GXE6</accession>
<keyword evidence="2" id="KW-0408">Iron</keyword>
<sequence>MEKDLQNLIDGLNKDLSHEYGAAIQYTYSASVVSGLYRSALKPFFEAEITDELGHALYLSEKIKSLGGTPTTKAADVPQPTEVKELLEATLQSESDTIDRYEQRKKQAESLGYTELVVKLEDLISDETHHKEEIERLLADPRLT</sequence>
<name>A0ABV8GXE6_9BACI</name>
<dbReference type="PANTHER" id="PTHR30295:SF0">
    <property type="entry name" value="BACTERIOFERRITIN"/>
    <property type="match status" value="1"/>
</dbReference>
<dbReference type="SUPFAM" id="SSF47240">
    <property type="entry name" value="Ferritin-like"/>
    <property type="match status" value="1"/>
</dbReference>
<dbReference type="InterPro" id="IPR009078">
    <property type="entry name" value="Ferritin-like_SF"/>
</dbReference>
<dbReference type="Pfam" id="PF00210">
    <property type="entry name" value="Ferritin"/>
    <property type="match status" value="1"/>
</dbReference>
<dbReference type="Proteomes" id="UP001595772">
    <property type="component" value="Unassembled WGS sequence"/>
</dbReference>
<dbReference type="InterPro" id="IPR012347">
    <property type="entry name" value="Ferritin-like"/>
</dbReference>
<dbReference type="CDD" id="cd00657">
    <property type="entry name" value="Ferritin_like"/>
    <property type="match status" value="1"/>
</dbReference>
<keyword evidence="1" id="KW-0409">Iron storage</keyword>
<dbReference type="RefSeq" id="WP_379497008.1">
    <property type="nucleotide sequence ID" value="NZ_JBHSAO010000008.1"/>
</dbReference>
<dbReference type="EMBL" id="JBHSAO010000008">
    <property type="protein sequence ID" value="MFC4024517.1"/>
    <property type="molecule type" value="Genomic_DNA"/>
</dbReference>
<feature type="coiled-coil region" evidence="3">
    <location>
        <begin position="84"/>
        <end position="111"/>
    </location>
</feature>
<evidence type="ECO:0000313" key="5">
    <source>
        <dbReference type="EMBL" id="MFC4024517.1"/>
    </source>
</evidence>
<evidence type="ECO:0000256" key="2">
    <source>
        <dbReference type="ARBA" id="ARBA00023004"/>
    </source>
</evidence>
<evidence type="ECO:0000259" key="4">
    <source>
        <dbReference type="PROSITE" id="PS50905"/>
    </source>
</evidence>
<dbReference type="PROSITE" id="PS50905">
    <property type="entry name" value="FERRITIN_LIKE"/>
    <property type="match status" value="1"/>
</dbReference>
<keyword evidence="3" id="KW-0175">Coiled coil</keyword>
<gene>
    <name evidence="5" type="ORF">ACFOUV_11990</name>
</gene>
<evidence type="ECO:0000256" key="1">
    <source>
        <dbReference type="ARBA" id="ARBA00022434"/>
    </source>
</evidence>
<reference evidence="6" key="1">
    <citation type="journal article" date="2019" name="Int. J. Syst. Evol. Microbiol.">
        <title>The Global Catalogue of Microorganisms (GCM) 10K type strain sequencing project: providing services to taxonomists for standard genome sequencing and annotation.</title>
        <authorList>
            <consortium name="The Broad Institute Genomics Platform"/>
            <consortium name="The Broad Institute Genome Sequencing Center for Infectious Disease"/>
            <person name="Wu L."/>
            <person name="Ma J."/>
        </authorList>
    </citation>
    <scope>NUCLEOTIDE SEQUENCE [LARGE SCALE GENOMIC DNA]</scope>
    <source>
        <strain evidence="6">IBRC-M 10703</strain>
    </source>
</reference>
<organism evidence="5 6">
    <name type="scientific">Oceanobacillus longus</name>
    <dbReference type="NCBI Taxonomy" id="930120"/>
    <lineage>
        <taxon>Bacteria</taxon>
        <taxon>Bacillati</taxon>
        <taxon>Bacillota</taxon>
        <taxon>Bacilli</taxon>
        <taxon>Bacillales</taxon>
        <taxon>Bacillaceae</taxon>
        <taxon>Oceanobacillus</taxon>
    </lineage>
</organism>